<proteinExistence type="predicted"/>
<evidence type="ECO:0000313" key="1">
    <source>
        <dbReference type="EMBL" id="AXI73930.1"/>
    </source>
</evidence>
<name>A0AAD0Q8A3_9ACTN</name>
<sequence>MKERVGGFREAWHAPSSVGTSFDDGILPFGQACSGAQSCQNRITGNTRTRVTDRSGPDLLWRTVPGAEESSAHLTLQAAFVPVCRLVQIFDYESRHRIGMDSCVTGLVR</sequence>
<gene>
    <name evidence="1" type="ORF">DTW94_23685</name>
</gene>
<organism evidence="1 2">
    <name type="scientific">Streptomyces cavourensis</name>
    <dbReference type="NCBI Taxonomy" id="67258"/>
    <lineage>
        <taxon>Bacteria</taxon>
        <taxon>Bacillati</taxon>
        <taxon>Actinomycetota</taxon>
        <taxon>Actinomycetes</taxon>
        <taxon>Kitasatosporales</taxon>
        <taxon>Streptomycetaceae</taxon>
        <taxon>Streptomyces</taxon>
    </lineage>
</organism>
<evidence type="ECO:0000313" key="2">
    <source>
        <dbReference type="Proteomes" id="UP000253779"/>
    </source>
</evidence>
<dbReference type="EMBL" id="CP030930">
    <property type="protein sequence ID" value="AXI73930.1"/>
    <property type="molecule type" value="Genomic_DNA"/>
</dbReference>
<reference evidence="1 2" key="1">
    <citation type="submission" date="2018-07" db="EMBL/GenBank/DDBJ databases">
        <title>Complete genome sequence of soil actinomycete Streptomyces cavourensis tj430.</title>
        <authorList>
            <person name="Wang P."/>
            <person name="Huang Y."/>
        </authorList>
    </citation>
    <scope>NUCLEOTIDE SEQUENCE [LARGE SCALE GENOMIC DNA]</scope>
    <source>
        <strain evidence="1 2">TJ430</strain>
    </source>
</reference>
<dbReference type="Proteomes" id="UP000253779">
    <property type="component" value="Chromosome"/>
</dbReference>
<dbReference type="AlphaFoldDB" id="A0AAD0Q8A3"/>
<accession>A0AAD0Q8A3</accession>
<protein>
    <submittedName>
        <fullName evidence="1">Uncharacterized protein</fullName>
    </submittedName>
</protein>